<protein>
    <submittedName>
        <fullName evidence="1">Uncharacterized protein</fullName>
    </submittedName>
</protein>
<reference evidence="1" key="1">
    <citation type="journal article" date="2021" name="PeerJ">
        <title>Extensive microbial diversity within the chicken gut microbiome revealed by metagenomics and culture.</title>
        <authorList>
            <person name="Gilroy R."/>
            <person name="Ravi A."/>
            <person name="Getino M."/>
            <person name="Pursley I."/>
            <person name="Horton D.L."/>
            <person name="Alikhan N.F."/>
            <person name="Baker D."/>
            <person name="Gharbi K."/>
            <person name="Hall N."/>
            <person name="Watson M."/>
            <person name="Adriaenssens E.M."/>
            <person name="Foster-Nyarko E."/>
            <person name="Jarju S."/>
            <person name="Secka A."/>
            <person name="Antonio M."/>
            <person name="Oren A."/>
            <person name="Chaudhuri R.R."/>
            <person name="La Ragione R."/>
            <person name="Hildebrand F."/>
            <person name="Pallen M.J."/>
        </authorList>
    </citation>
    <scope>NUCLEOTIDE SEQUENCE</scope>
    <source>
        <strain evidence="1">CHK195-6426</strain>
    </source>
</reference>
<evidence type="ECO:0000313" key="2">
    <source>
        <dbReference type="Proteomes" id="UP000824265"/>
    </source>
</evidence>
<organism evidence="1 2">
    <name type="scientific">Candidatus Acetatifactor stercoripullorum</name>
    <dbReference type="NCBI Taxonomy" id="2838414"/>
    <lineage>
        <taxon>Bacteria</taxon>
        <taxon>Bacillati</taxon>
        <taxon>Bacillota</taxon>
        <taxon>Clostridia</taxon>
        <taxon>Lachnospirales</taxon>
        <taxon>Lachnospiraceae</taxon>
        <taxon>Acetatifactor</taxon>
    </lineage>
</organism>
<proteinExistence type="predicted"/>
<name>A0A9D1R5R0_9FIRM</name>
<sequence length="189" mass="22074">MKSLEEFVELLSGKFDNSRQFQEMCRSGKEDFPFARHINTVCNEKIKNLPQPFEGIFLVEESYYTVKEKTHGSAHLFLFTQEQETIKLTSYELPEGCEKSTFTFDSMEEVDYMQLQVSRKFTPAIYRKKDGVWEGGSVSMFSPVLRFTLFERFSADKLEVTETMEVNGKRTFGYDEPILYERIPGNADR</sequence>
<dbReference type="AlphaFoldDB" id="A0A9D1R5R0"/>
<dbReference type="Proteomes" id="UP000824265">
    <property type="component" value="Unassembled WGS sequence"/>
</dbReference>
<accession>A0A9D1R5R0</accession>
<evidence type="ECO:0000313" key="1">
    <source>
        <dbReference type="EMBL" id="HIW81399.1"/>
    </source>
</evidence>
<reference evidence="1" key="2">
    <citation type="submission" date="2021-04" db="EMBL/GenBank/DDBJ databases">
        <authorList>
            <person name="Gilroy R."/>
        </authorList>
    </citation>
    <scope>NUCLEOTIDE SEQUENCE</scope>
    <source>
        <strain evidence="1">CHK195-6426</strain>
    </source>
</reference>
<gene>
    <name evidence="1" type="ORF">H9742_07750</name>
</gene>
<dbReference type="EMBL" id="DXGH01000041">
    <property type="protein sequence ID" value="HIW81399.1"/>
    <property type="molecule type" value="Genomic_DNA"/>
</dbReference>
<comment type="caution">
    <text evidence="1">The sequence shown here is derived from an EMBL/GenBank/DDBJ whole genome shotgun (WGS) entry which is preliminary data.</text>
</comment>